<dbReference type="Proteomes" id="UP000054266">
    <property type="component" value="Unassembled WGS sequence"/>
</dbReference>
<keyword evidence="9" id="KW-1185">Reference proteome</keyword>
<dbReference type="GO" id="GO:0016020">
    <property type="term" value="C:membrane"/>
    <property type="evidence" value="ECO:0007669"/>
    <property type="project" value="UniProtKB-SubCell"/>
</dbReference>
<feature type="region of interest" description="Disordered" evidence="6">
    <location>
        <begin position="1"/>
        <end position="22"/>
    </location>
</feature>
<dbReference type="SUPFAM" id="SSF103473">
    <property type="entry name" value="MFS general substrate transporter"/>
    <property type="match status" value="1"/>
</dbReference>
<dbReference type="Gene3D" id="1.20.1250.20">
    <property type="entry name" value="MFS general substrate transporter like domains"/>
    <property type="match status" value="2"/>
</dbReference>
<evidence type="ECO:0000313" key="9">
    <source>
        <dbReference type="Proteomes" id="UP000054266"/>
    </source>
</evidence>
<feature type="transmembrane region" description="Helical" evidence="7">
    <location>
        <begin position="427"/>
        <end position="447"/>
    </location>
</feature>
<evidence type="ECO:0000256" key="6">
    <source>
        <dbReference type="SAM" id="MobiDB-lite"/>
    </source>
</evidence>
<gene>
    <name evidence="8" type="ORF">PV04_01874</name>
</gene>
<feature type="transmembrane region" description="Helical" evidence="7">
    <location>
        <begin position="396"/>
        <end position="415"/>
    </location>
</feature>
<dbReference type="HOGENOM" id="CLU_001265_0_5_1"/>
<reference evidence="8 9" key="1">
    <citation type="submission" date="2015-01" db="EMBL/GenBank/DDBJ databases">
        <title>The Genome Sequence of Capronia semiimmersa CBS27337.</title>
        <authorList>
            <consortium name="The Broad Institute Genomics Platform"/>
            <person name="Cuomo C."/>
            <person name="de Hoog S."/>
            <person name="Gorbushina A."/>
            <person name="Stielow B."/>
            <person name="Teixiera M."/>
            <person name="Abouelleil A."/>
            <person name="Chapman S.B."/>
            <person name="Priest M."/>
            <person name="Young S.K."/>
            <person name="Wortman J."/>
            <person name="Nusbaum C."/>
            <person name="Birren B."/>
        </authorList>
    </citation>
    <scope>NUCLEOTIDE SEQUENCE [LARGE SCALE GENOMIC DNA]</scope>
    <source>
        <strain evidence="8 9">CBS 27337</strain>
    </source>
</reference>
<keyword evidence="4 7" id="KW-1133">Transmembrane helix</keyword>
<organism evidence="8 9">
    <name type="scientific">Phialophora macrospora</name>
    <dbReference type="NCBI Taxonomy" id="1851006"/>
    <lineage>
        <taxon>Eukaryota</taxon>
        <taxon>Fungi</taxon>
        <taxon>Dikarya</taxon>
        <taxon>Ascomycota</taxon>
        <taxon>Pezizomycotina</taxon>
        <taxon>Eurotiomycetes</taxon>
        <taxon>Chaetothyriomycetidae</taxon>
        <taxon>Chaetothyriales</taxon>
        <taxon>Herpotrichiellaceae</taxon>
        <taxon>Phialophora</taxon>
    </lineage>
</organism>
<feature type="transmembrane region" description="Helical" evidence="7">
    <location>
        <begin position="366"/>
        <end position="384"/>
    </location>
</feature>
<proteinExistence type="predicted"/>
<dbReference type="InterPro" id="IPR036259">
    <property type="entry name" value="MFS_trans_sf"/>
</dbReference>
<evidence type="ECO:0000313" key="8">
    <source>
        <dbReference type="EMBL" id="KIW73782.1"/>
    </source>
</evidence>
<dbReference type="PANTHER" id="PTHR43791:SF36">
    <property type="entry name" value="TRANSPORTER, PUTATIVE (AFU_ORTHOLOGUE AFUA_6G08340)-RELATED"/>
    <property type="match status" value="1"/>
</dbReference>
<feature type="transmembrane region" description="Helical" evidence="7">
    <location>
        <begin position="337"/>
        <end position="359"/>
    </location>
</feature>
<dbReference type="AlphaFoldDB" id="A0A0D2EHC4"/>
<keyword evidence="2" id="KW-0813">Transport</keyword>
<dbReference type="PANTHER" id="PTHR43791">
    <property type="entry name" value="PERMEASE-RELATED"/>
    <property type="match status" value="1"/>
</dbReference>
<dbReference type="Pfam" id="PF07690">
    <property type="entry name" value="MFS_1"/>
    <property type="match status" value="1"/>
</dbReference>
<feature type="transmembrane region" description="Helical" evidence="7">
    <location>
        <begin position="459"/>
        <end position="482"/>
    </location>
</feature>
<feature type="transmembrane region" description="Helical" evidence="7">
    <location>
        <begin position="53"/>
        <end position="73"/>
    </location>
</feature>
<evidence type="ECO:0000256" key="2">
    <source>
        <dbReference type="ARBA" id="ARBA00022448"/>
    </source>
</evidence>
<feature type="transmembrane region" description="Helical" evidence="7">
    <location>
        <begin position="301"/>
        <end position="325"/>
    </location>
</feature>
<sequence>MASKAETDTVEHAAPAATDEIDAKPHTRDADDALWFATESEGITWTEAEEKKVLWKIDGVILSLLFFGSIVSYADTQAYGFAAIFGLVQDLKLFVVKIVGGTPAIETSKYQLSAGISTLGAVAGQYPLLLLAQHLPVGRFYGAVIIYIGITAILVIVCNDFADITALRFFSGFAVVAQPLSIIITSMWWKNKEQPLRAGIYISGTAIGSLAGQGVDFGAVRIQGAYATSPWKWIYVILGSVTIGYGVLATLVFPATPMKAWFLTAREKEIAVRRLAQNNTGIQTRKFKWKQVKEAFTDPQLYIFGIYSFTFAFVNNAIGSFGGFLVSSFGYSNSRALVLSMPASAMAIACMVSSGVLGTIFPRRRILIAILYLLPSMAGNILLWKSDRSSKGALLAGVYISTTLYGALVQEFALLSSNIAGHTKKTVTNATIFVLANLGGFCGPWAYKGNEAAEGYPTGQITTLSLLSASVGVFVLLWLYYLRCNKSKAPLREEHPELITDPSIAFADLTDRVNPVFQYVC</sequence>
<name>A0A0D2EHC4_9EURO</name>
<comment type="subcellular location">
    <subcellularLocation>
        <location evidence="1">Membrane</location>
        <topology evidence="1">Multi-pass membrane protein</topology>
    </subcellularLocation>
</comment>
<dbReference type="EMBL" id="KN846956">
    <property type="protein sequence ID" value="KIW73782.1"/>
    <property type="molecule type" value="Genomic_DNA"/>
</dbReference>
<protein>
    <recommendedName>
        <fullName evidence="10">Major facilitator superfamily (MFS) profile domain-containing protein</fullName>
    </recommendedName>
</protein>
<dbReference type="GO" id="GO:0022857">
    <property type="term" value="F:transmembrane transporter activity"/>
    <property type="evidence" value="ECO:0007669"/>
    <property type="project" value="InterPro"/>
</dbReference>
<feature type="compositionally biased region" description="Basic and acidic residues" evidence="6">
    <location>
        <begin position="1"/>
        <end position="11"/>
    </location>
</feature>
<evidence type="ECO:0000256" key="5">
    <source>
        <dbReference type="ARBA" id="ARBA00023136"/>
    </source>
</evidence>
<evidence type="ECO:0000256" key="3">
    <source>
        <dbReference type="ARBA" id="ARBA00022692"/>
    </source>
</evidence>
<feature type="transmembrane region" description="Helical" evidence="7">
    <location>
        <begin position="233"/>
        <end position="253"/>
    </location>
</feature>
<keyword evidence="3 7" id="KW-0812">Transmembrane</keyword>
<keyword evidence="5 7" id="KW-0472">Membrane</keyword>
<accession>A0A0D2EHC4</accession>
<evidence type="ECO:0000256" key="7">
    <source>
        <dbReference type="SAM" id="Phobius"/>
    </source>
</evidence>
<evidence type="ECO:0000256" key="4">
    <source>
        <dbReference type="ARBA" id="ARBA00022989"/>
    </source>
</evidence>
<feature type="transmembrane region" description="Helical" evidence="7">
    <location>
        <begin position="138"/>
        <end position="157"/>
    </location>
</feature>
<evidence type="ECO:0008006" key="10">
    <source>
        <dbReference type="Google" id="ProtNLM"/>
    </source>
</evidence>
<feature type="transmembrane region" description="Helical" evidence="7">
    <location>
        <begin position="169"/>
        <end position="189"/>
    </location>
</feature>
<evidence type="ECO:0000256" key="1">
    <source>
        <dbReference type="ARBA" id="ARBA00004141"/>
    </source>
</evidence>
<dbReference type="InterPro" id="IPR011701">
    <property type="entry name" value="MFS"/>
</dbReference>